<gene>
    <name evidence="7" type="ORF">ALC53_13121</name>
</gene>
<sequence length="493" mass="55580">MTLLQVHCLPFKHKLEICDELIEDLRKAITNDKYLEQSEIEEKIDALCKWLCTTPKKSFYRLDRFTDYYTNDLDNLYKALKQILYNLDISEIHCYSLNLRNSKTKKNVICLLTWIYSDGKPDPSIHFLPDLPNGIIAVDSWDFSVSLDLKIYPDEIIVDAICGAAVLRGSHVYAPGVIGMPNGLSINTKISVFADVTGQCKKGLIKPYANSNKIYLGNGILRQTRKELFCKAAKNPCGIAIIMTDVISRVPQLNVNNESLRPHALLQNLPSIMCSLVLNPQPGETILDMCAAPGNKTTHISLLMKGQGTIIALEKNSGKVKRFKEKCNDKNIKIFCYDATKAVIKREHNFIHTDGPPFEENYFDRILLDTPCSALGQRPQLYNTITPMQLHSYIPLQRNLFSTAVRLLKPKGTLVYSTCTITIAENEGIIAWALKQFPKLQLQSVKDRIKTDKYGTRGYIINGLTNENAKKVCRFGPESDSIGFFIACLKKCS</sequence>
<dbReference type="STRING" id="520822.A0A151HXW0"/>
<evidence type="ECO:0000256" key="4">
    <source>
        <dbReference type="ARBA" id="ARBA00022884"/>
    </source>
</evidence>
<dbReference type="Pfam" id="PF01189">
    <property type="entry name" value="Methyltr_RsmB-F"/>
    <property type="match status" value="1"/>
</dbReference>
<feature type="binding site" evidence="5">
    <location>
        <position position="314"/>
    </location>
    <ligand>
        <name>S-adenosyl-L-methionine</name>
        <dbReference type="ChEBI" id="CHEBI:59789"/>
    </ligand>
</feature>
<dbReference type="PRINTS" id="PR02008">
    <property type="entry name" value="RCMTFAMILY"/>
</dbReference>
<dbReference type="CDD" id="cd21150">
    <property type="entry name" value="PUA_NSun6-like"/>
    <property type="match status" value="1"/>
</dbReference>
<evidence type="ECO:0000313" key="7">
    <source>
        <dbReference type="EMBL" id="KYM76407.1"/>
    </source>
</evidence>
<keyword evidence="4 5" id="KW-0694">RNA-binding</keyword>
<dbReference type="PANTHER" id="PTHR22807">
    <property type="entry name" value="NOP2 YEAST -RELATED NOL1/NOP2/FMU SUN DOMAIN-CONTAINING"/>
    <property type="match status" value="1"/>
</dbReference>
<dbReference type="InterPro" id="IPR029063">
    <property type="entry name" value="SAM-dependent_MTases_sf"/>
</dbReference>
<keyword evidence="2 5" id="KW-0808">Transferase</keyword>
<dbReference type="Proteomes" id="UP000078540">
    <property type="component" value="Unassembled WGS sequence"/>
</dbReference>
<dbReference type="GO" id="GO:0003723">
    <property type="term" value="F:RNA binding"/>
    <property type="evidence" value="ECO:0007669"/>
    <property type="project" value="UniProtKB-UniRule"/>
</dbReference>
<evidence type="ECO:0000313" key="8">
    <source>
        <dbReference type="Proteomes" id="UP000078540"/>
    </source>
</evidence>
<reference evidence="7 8" key="1">
    <citation type="submission" date="2015-09" db="EMBL/GenBank/DDBJ databases">
        <title>Atta colombica WGS genome.</title>
        <authorList>
            <person name="Nygaard S."/>
            <person name="Hu H."/>
            <person name="Boomsma J."/>
            <person name="Zhang G."/>
        </authorList>
    </citation>
    <scope>NUCLEOTIDE SEQUENCE [LARGE SCALE GENOMIC DNA]</scope>
    <source>
        <strain evidence="7">Treedump-2</strain>
        <tissue evidence="7">Whole body</tissue>
    </source>
</reference>
<protein>
    <submittedName>
        <fullName evidence="7">Putative methyltransferase NSUN6</fullName>
    </submittedName>
</protein>
<dbReference type="SUPFAM" id="SSF53335">
    <property type="entry name" value="S-adenosyl-L-methionine-dependent methyltransferases"/>
    <property type="match status" value="1"/>
</dbReference>
<dbReference type="Gene3D" id="3.40.50.150">
    <property type="entry name" value="Vaccinia Virus protein VP39"/>
    <property type="match status" value="1"/>
</dbReference>
<feature type="binding site" evidence="5">
    <location>
        <begin position="290"/>
        <end position="296"/>
    </location>
    <ligand>
        <name>S-adenosyl-L-methionine</name>
        <dbReference type="ChEBI" id="CHEBI:59789"/>
    </ligand>
</feature>
<organism evidence="7 8">
    <name type="scientific">Atta colombica</name>
    <dbReference type="NCBI Taxonomy" id="520822"/>
    <lineage>
        <taxon>Eukaryota</taxon>
        <taxon>Metazoa</taxon>
        <taxon>Ecdysozoa</taxon>
        <taxon>Arthropoda</taxon>
        <taxon>Hexapoda</taxon>
        <taxon>Insecta</taxon>
        <taxon>Pterygota</taxon>
        <taxon>Neoptera</taxon>
        <taxon>Endopterygota</taxon>
        <taxon>Hymenoptera</taxon>
        <taxon>Apocrita</taxon>
        <taxon>Aculeata</taxon>
        <taxon>Formicoidea</taxon>
        <taxon>Formicidae</taxon>
        <taxon>Myrmicinae</taxon>
        <taxon>Atta</taxon>
    </lineage>
</organism>
<evidence type="ECO:0000256" key="2">
    <source>
        <dbReference type="ARBA" id="ARBA00022679"/>
    </source>
</evidence>
<dbReference type="InterPro" id="IPR049560">
    <property type="entry name" value="MeTrfase_RsmB-F_NOP2_cat"/>
</dbReference>
<dbReference type="EMBL" id="KQ976730">
    <property type="protein sequence ID" value="KYM76407.1"/>
    <property type="molecule type" value="Genomic_DNA"/>
</dbReference>
<feature type="active site" description="Nucleophile" evidence="5">
    <location>
        <position position="419"/>
    </location>
</feature>
<dbReference type="AlphaFoldDB" id="A0A151HXW0"/>
<dbReference type="InterPro" id="IPR023267">
    <property type="entry name" value="RCMT"/>
</dbReference>
<name>A0A151HXW0_9HYME</name>
<proteinExistence type="inferred from homology"/>
<evidence type="ECO:0000256" key="3">
    <source>
        <dbReference type="ARBA" id="ARBA00022691"/>
    </source>
</evidence>
<keyword evidence="1 5" id="KW-0489">Methyltransferase</keyword>
<feature type="binding site" evidence="5">
    <location>
        <position position="338"/>
    </location>
    <ligand>
        <name>S-adenosyl-L-methionine</name>
        <dbReference type="ChEBI" id="CHEBI:59789"/>
    </ligand>
</feature>
<evidence type="ECO:0000256" key="5">
    <source>
        <dbReference type="PROSITE-ProRule" id="PRU01023"/>
    </source>
</evidence>
<dbReference type="InterPro" id="IPR001678">
    <property type="entry name" value="MeTrfase_RsmB-F_NOP2_dom"/>
</dbReference>
<keyword evidence="3 5" id="KW-0949">S-adenosyl-L-methionine</keyword>
<dbReference type="PANTHER" id="PTHR22807:SF34">
    <property type="entry name" value="TRNA (CYTOSINE(72)-C(5))-METHYLTRANSFERASE NSUN6"/>
    <property type="match status" value="1"/>
</dbReference>
<keyword evidence="8" id="KW-1185">Reference proteome</keyword>
<dbReference type="PROSITE" id="PS50890">
    <property type="entry name" value="PUA"/>
    <property type="match status" value="1"/>
</dbReference>
<dbReference type="GO" id="GO:0008173">
    <property type="term" value="F:RNA methyltransferase activity"/>
    <property type="evidence" value="ECO:0007669"/>
    <property type="project" value="InterPro"/>
</dbReference>
<evidence type="ECO:0000256" key="1">
    <source>
        <dbReference type="ARBA" id="ARBA00022603"/>
    </source>
</evidence>
<evidence type="ECO:0000259" key="6">
    <source>
        <dbReference type="PROSITE" id="PS51686"/>
    </source>
</evidence>
<feature type="binding site" evidence="5">
    <location>
        <position position="369"/>
    </location>
    <ligand>
        <name>S-adenosyl-L-methionine</name>
        <dbReference type="ChEBI" id="CHEBI:59789"/>
    </ligand>
</feature>
<accession>A0A151HXW0</accession>
<dbReference type="GO" id="GO:0001510">
    <property type="term" value="P:RNA methylation"/>
    <property type="evidence" value="ECO:0007669"/>
    <property type="project" value="InterPro"/>
</dbReference>
<dbReference type="CDD" id="cd02440">
    <property type="entry name" value="AdoMet_MTases"/>
    <property type="match status" value="1"/>
</dbReference>
<comment type="similarity">
    <text evidence="5">Belongs to the class I-like SAM-binding methyltransferase superfamily. RsmB/NOP family.</text>
</comment>
<feature type="domain" description="SAM-dependent MTase RsmB/NOP-type" evidence="6">
    <location>
        <begin position="265"/>
        <end position="492"/>
    </location>
</feature>
<dbReference type="PROSITE" id="PS51686">
    <property type="entry name" value="SAM_MT_RSMB_NOP"/>
    <property type="match status" value="1"/>
</dbReference>